<evidence type="ECO:0000313" key="2">
    <source>
        <dbReference type="EMBL" id="KAF9623647.1"/>
    </source>
</evidence>
<evidence type="ECO:0000313" key="3">
    <source>
        <dbReference type="Proteomes" id="UP000631114"/>
    </source>
</evidence>
<dbReference type="Proteomes" id="UP000631114">
    <property type="component" value="Unassembled WGS sequence"/>
</dbReference>
<name>A0A835MBM2_9MAGN</name>
<gene>
    <name evidence="2" type="ORF">IFM89_003679</name>
</gene>
<protein>
    <submittedName>
        <fullName evidence="2">Uncharacterized protein</fullName>
    </submittedName>
</protein>
<reference evidence="2 3" key="1">
    <citation type="submission" date="2020-10" db="EMBL/GenBank/DDBJ databases">
        <title>The Coptis chinensis genome and diversification of protoberbering-type alkaloids.</title>
        <authorList>
            <person name="Wang B."/>
            <person name="Shu S."/>
            <person name="Song C."/>
            <person name="Liu Y."/>
        </authorList>
    </citation>
    <scope>NUCLEOTIDE SEQUENCE [LARGE SCALE GENOMIC DNA]</scope>
    <source>
        <strain evidence="2">HL-2020</strain>
        <tissue evidence="2">Leaf</tissue>
    </source>
</reference>
<feature type="region of interest" description="Disordered" evidence="1">
    <location>
        <begin position="1"/>
        <end position="37"/>
    </location>
</feature>
<dbReference type="AlphaFoldDB" id="A0A835MBM2"/>
<comment type="caution">
    <text evidence="2">The sequence shown here is derived from an EMBL/GenBank/DDBJ whole genome shotgun (WGS) entry which is preliminary data.</text>
</comment>
<sequence>MRGPPYAASGMPGPVPRGGGDGYGVGGPNYPQGGPSERFGWRSRNLLGITTDTRSSHRVVILVKDL</sequence>
<feature type="compositionally biased region" description="Gly residues" evidence="1">
    <location>
        <begin position="16"/>
        <end position="27"/>
    </location>
</feature>
<organism evidence="2 3">
    <name type="scientific">Coptis chinensis</name>
    <dbReference type="NCBI Taxonomy" id="261450"/>
    <lineage>
        <taxon>Eukaryota</taxon>
        <taxon>Viridiplantae</taxon>
        <taxon>Streptophyta</taxon>
        <taxon>Embryophyta</taxon>
        <taxon>Tracheophyta</taxon>
        <taxon>Spermatophyta</taxon>
        <taxon>Magnoliopsida</taxon>
        <taxon>Ranunculales</taxon>
        <taxon>Ranunculaceae</taxon>
        <taxon>Coptidoideae</taxon>
        <taxon>Coptis</taxon>
    </lineage>
</organism>
<accession>A0A835MBM2</accession>
<dbReference type="EMBL" id="JADFTS010000001">
    <property type="protein sequence ID" value="KAF9623647.1"/>
    <property type="molecule type" value="Genomic_DNA"/>
</dbReference>
<proteinExistence type="predicted"/>
<evidence type="ECO:0000256" key="1">
    <source>
        <dbReference type="SAM" id="MobiDB-lite"/>
    </source>
</evidence>
<keyword evidence="3" id="KW-1185">Reference proteome</keyword>